<gene>
    <name evidence="2" type="ORF">pkur_cds_327</name>
</gene>
<proteinExistence type="predicted"/>
<feature type="compositionally biased region" description="Basic residues" evidence="1">
    <location>
        <begin position="1"/>
        <end position="13"/>
    </location>
</feature>
<protein>
    <submittedName>
        <fullName evidence="2">Uncharacterized protein</fullName>
    </submittedName>
</protein>
<evidence type="ECO:0000256" key="1">
    <source>
        <dbReference type="SAM" id="MobiDB-lite"/>
    </source>
</evidence>
<organism evidence="2 3">
    <name type="scientific">Pandoravirus kuranda</name>
    <dbReference type="NCBI Taxonomy" id="3019033"/>
    <lineage>
        <taxon>Viruses</taxon>
        <taxon>Pandoravirus</taxon>
    </lineage>
</organism>
<feature type="compositionally biased region" description="Basic and acidic residues" evidence="1">
    <location>
        <begin position="187"/>
        <end position="208"/>
    </location>
</feature>
<dbReference type="EMBL" id="ON887157">
    <property type="protein sequence ID" value="WBR14502.1"/>
    <property type="molecule type" value="Genomic_DNA"/>
</dbReference>
<feature type="compositionally biased region" description="Low complexity" evidence="1">
    <location>
        <begin position="361"/>
        <end position="372"/>
    </location>
</feature>
<feature type="compositionally biased region" description="Low complexity" evidence="1">
    <location>
        <begin position="71"/>
        <end position="84"/>
    </location>
</feature>
<evidence type="ECO:0000313" key="2">
    <source>
        <dbReference type="EMBL" id="WBR14502.1"/>
    </source>
</evidence>
<feature type="region of interest" description="Disordered" evidence="1">
    <location>
        <begin position="180"/>
        <end position="217"/>
    </location>
</feature>
<sequence>MGRNRKRVAGRAAKRGDVGGKGDPAQAHTAPTMQTPHDAAGPETSGFFDVSTLKTIRMTVDPAPVAPPSGAPSDAESTSATTDADSGDRGDGGAEIIAETLAHHTDSVDDGGSTLVDGNADEDGKLQGETTSKEPVAVPVDAVPVQRAYDLFARLRVWSAASASAERSVIVDDPSVLDESVSMTASHDSKRDDGDDERDTAPHAHCDAESNDGSPIKPGDGVEIVGANASPGSCAADRICVTHEPTQGESRLDAPLPIDQDQGGDAEVHASVGLETATSPVACVQTEADTMGRHAQVAPARAKYNVDDESKHIAHEFSTHEPHPAPDGVDTTAPPSGTEQTASCLEDCATRRGDKTVHQKAAGSASPLAPSANRATAVEATYGTWTPVDEPGWTADAVAAFDAHASRAVAGKASPRIVVFSHGTASSALAAVRRFGPDAIVWVVSSAPDARNIERHGCSVVRWPARATPMTSDGRVSVRDLASAIPWHRVDVVVDIGIGRLHVQRAHTLTNLVPLMRGGSGIYVCAADCRQAAFELLRSGAAGIVHEHDHVVVVESVRAASASRI</sequence>
<feature type="region of interest" description="Disordered" evidence="1">
    <location>
        <begin position="355"/>
        <end position="374"/>
    </location>
</feature>
<feature type="region of interest" description="Disordered" evidence="1">
    <location>
        <begin position="317"/>
        <end position="341"/>
    </location>
</feature>
<feature type="region of interest" description="Disordered" evidence="1">
    <location>
        <begin position="1"/>
        <end position="133"/>
    </location>
</feature>
<name>A0AA95J3J3_9VIRU</name>
<reference evidence="2" key="1">
    <citation type="submission" date="2022-06" db="EMBL/GenBank/DDBJ databases">
        <authorList>
            <person name="Legendre M."/>
            <person name="Claverie J.-M."/>
            <person name="Alempic J.-M."/>
            <person name="Abergel C."/>
        </authorList>
    </citation>
    <scope>NUCLEOTIDE SEQUENCE</scope>
    <source>
        <strain evidence="2">Kuranda</strain>
    </source>
</reference>
<dbReference type="Proteomes" id="UP001185135">
    <property type="component" value="Segment"/>
</dbReference>
<accession>A0AA95J3J3</accession>
<evidence type="ECO:0000313" key="3">
    <source>
        <dbReference type="Proteomes" id="UP001185135"/>
    </source>
</evidence>